<reference evidence="3" key="1">
    <citation type="submission" date="2007-02" db="EMBL/GenBank/DDBJ databases">
        <title>Complete sequence of Clostridium thermocellum ATCC 27405.</title>
        <authorList>
            <consortium name="US DOE Joint Genome Institute"/>
            <person name="Copeland A."/>
            <person name="Lucas S."/>
            <person name="Lapidus A."/>
            <person name="Barry K."/>
            <person name="Detter J.C."/>
            <person name="Glavina del Rio T."/>
            <person name="Hammon N."/>
            <person name="Israni S."/>
            <person name="Dalin E."/>
            <person name="Tice H."/>
            <person name="Pitluck S."/>
            <person name="Chertkov O."/>
            <person name="Brettin T."/>
            <person name="Bruce D."/>
            <person name="Han C."/>
            <person name="Tapia R."/>
            <person name="Gilna P."/>
            <person name="Schmutz J."/>
            <person name="Larimer F."/>
            <person name="Land M."/>
            <person name="Hauser L."/>
            <person name="Kyrpides N."/>
            <person name="Mikhailova N."/>
            <person name="Wu J.H.D."/>
            <person name="Newcomb M."/>
            <person name="Richardson P."/>
        </authorList>
    </citation>
    <scope>NUCLEOTIDE SEQUENCE [LARGE SCALE GENOMIC DNA]</scope>
    <source>
        <strain evidence="3">ATCC 27405 / DSM 1237 / JCM 9322 / NBRC 103400 / NCIMB 10682 / NRRL B-4536 / VPI 7372</strain>
    </source>
</reference>
<dbReference type="Proteomes" id="UP000002145">
    <property type="component" value="Chromosome"/>
</dbReference>
<evidence type="ECO:0000256" key="1">
    <source>
        <dbReference type="SAM" id="Phobius"/>
    </source>
</evidence>
<evidence type="ECO:0000313" key="3">
    <source>
        <dbReference type="Proteomes" id="UP000002145"/>
    </source>
</evidence>
<keyword evidence="1" id="KW-0472">Membrane</keyword>
<name>A3DFP5_ACET2</name>
<dbReference type="KEGG" id="cth:Cthe_1547"/>
<protein>
    <recommendedName>
        <fullName evidence="4">DUF2871 domain-containing protein</fullName>
    </recommendedName>
</protein>
<proteinExistence type="predicted"/>
<dbReference type="GeneID" id="35805283"/>
<gene>
    <name evidence="2" type="ordered locus">Cthe_1547</name>
</gene>
<evidence type="ECO:0000313" key="2">
    <source>
        <dbReference type="EMBL" id="ABN52774.1"/>
    </source>
</evidence>
<keyword evidence="1" id="KW-0812">Transmembrane</keyword>
<dbReference type="eggNOG" id="ENOG5032RUD">
    <property type="taxonomic scope" value="Bacteria"/>
</dbReference>
<feature type="transmembrane region" description="Helical" evidence="1">
    <location>
        <begin position="70"/>
        <end position="90"/>
    </location>
</feature>
<organism evidence="2 3">
    <name type="scientific">Acetivibrio thermocellus (strain ATCC 27405 / DSM 1237 / JCM 9322 / NBRC 103400 / NCIMB 10682 / NRRL B-4536 / VPI 7372)</name>
    <name type="common">Clostridium thermocellum</name>
    <dbReference type="NCBI Taxonomy" id="203119"/>
    <lineage>
        <taxon>Bacteria</taxon>
        <taxon>Bacillati</taxon>
        <taxon>Bacillota</taxon>
        <taxon>Clostridia</taxon>
        <taxon>Eubacteriales</taxon>
        <taxon>Oscillospiraceae</taxon>
        <taxon>Acetivibrio</taxon>
    </lineage>
</organism>
<evidence type="ECO:0008006" key="4">
    <source>
        <dbReference type="Google" id="ProtNLM"/>
    </source>
</evidence>
<reference evidence="2 3" key="2">
    <citation type="journal article" date="2013" name="Biotechnol. Biofuels">
        <title>Global transcriptome analysis of Clostridium thermocellum ATCC 27405 during growth on dilute acid pretreated Populus and switchgrass.</title>
        <authorList>
            <person name="Wilson C.M."/>
            <person name="Rodriguez M.Jr."/>
            <person name="Johnson C.M."/>
            <person name="Martin S.L."/>
            <person name="Chu T.M."/>
            <person name="Wolfinger R.D."/>
            <person name="Hauser L.J."/>
            <person name="Land M.L."/>
            <person name="Klingeman D.M."/>
            <person name="Syed M.H."/>
            <person name="Ragauskas A.J."/>
            <person name="Tschaplinski T.J."/>
            <person name="Mielenz J.R."/>
            <person name="Brown S.D."/>
        </authorList>
    </citation>
    <scope>NUCLEOTIDE SEQUENCE [LARGE SCALE GENOMIC DNA]</scope>
    <source>
        <strain evidence="3">ATCC 27405 / DSM 1237 / JCM 9322 / NBRC 103400 / NCIMB 10682 / NRRL B-4536 / VPI 7372</strain>
    </source>
</reference>
<dbReference type="OrthoDB" id="1644899at2"/>
<keyword evidence="3" id="KW-1185">Reference proteome</keyword>
<dbReference type="HOGENOM" id="CLU_124870_0_0_9"/>
<keyword evidence="1" id="KW-1133">Transmembrane helix</keyword>
<feature type="transmembrane region" description="Helical" evidence="1">
    <location>
        <begin position="110"/>
        <end position="132"/>
    </location>
</feature>
<sequence>MKKVAKLSFFYSMLGLFFGAFYREFTKINGFTGKTVLSGVHPHILVLGAIFFLIVLLLEKSFELSKNKNFNKFFITYNIGLLLSFIMMAIRGCIEVLKLEISTVIDSSISGMAGLGHIIMTIAYILFFIILLNRINVADNNKIK</sequence>
<accession>A3DFP5</accession>
<dbReference type="AlphaFoldDB" id="A3DFP5"/>
<dbReference type="RefSeq" id="WP_004463922.1">
    <property type="nucleotide sequence ID" value="NC_009012.1"/>
</dbReference>
<dbReference type="InterPro" id="IPR021299">
    <property type="entry name" value="DUF2871"/>
</dbReference>
<dbReference type="Pfam" id="PF11070">
    <property type="entry name" value="DUF2871"/>
    <property type="match status" value="1"/>
</dbReference>
<feature type="transmembrane region" description="Helical" evidence="1">
    <location>
        <begin position="39"/>
        <end position="58"/>
    </location>
</feature>
<dbReference type="STRING" id="203119.Cthe_1547"/>
<dbReference type="EMBL" id="CP000568">
    <property type="protein sequence ID" value="ABN52774.1"/>
    <property type="molecule type" value="Genomic_DNA"/>
</dbReference>